<evidence type="ECO:0000256" key="6">
    <source>
        <dbReference type="ARBA" id="ARBA00023136"/>
    </source>
</evidence>
<feature type="region of interest" description="Disordered" evidence="10">
    <location>
        <begin position="280"/>
        <end position="335"/>
    </location>
</feature>
<evidence type="ECO:0000256" key="10">
    <source>
        <dbReference type="SAM" id="MobiDB-lite"/>
    </source>
</evidence>
<keyword evidence="6 11" id="KW-0472">Membrane</keyword>
<evidence type="ECO:0000256" key="11">
    <source>
        <dbReference type="SAM" id="Phobius"/>
    </source>
</evidence>
<dbReference type="OrthoDB" id="10071887at2759"/>
<evidence type="ECO:0000259" key="12">
    <source>
        <dbReference type="PROSITE" id="PS50262"/>
    </source>
</evidence>
<gene>
    <name evidence="13" type="ORF">EB796_002647</name>
</gene>
<feature type="transmembrane region" description="Helical" evidence="11">
    <location>
        <begin position="170"/>
        <end position="192"/>
    </location>
</feature>
<keyword evidence="14" id="KW-1185">Reference proteome</keyword>
<evidence type="ECO:0000313" key="13">
    <source>
        <dbReference type="EMBL" id="KAF6039043.1"/>
    </source>
</evidence>
<evidence type="ECO:0000313" key="14">
    <source>
        <dbReference type="Proteomes" id="UP000593567"/>
    </source>
</evidence>
<dbReference type="GO" id="GO:0045202">
    <property type="term" value="C:synapse"/>
    <property type="evidence" value="ECO:0007669"/>
    <property type="project" value="TreeGrafter"/>
</dbReference>
<feature type="domain" description="G-protein coupled receptors family 1 profile" evidence="12">
    <location>
        <begin position="70"/>
        <end position="507"/>
    </location>
</feature>
<dbReference type="PANTHER" id="PTHR24247">
    <property type="entry name" value="5-HYDROXYTRYPTAMINE RECEPTOR"/>
    <property type="match status" value="1"/>
</dbReference>
<comment type="subcellular location">
    <subcellularLocation>
        <location evidence="1">Cell membrane</location>
        <topology evidence="1">Multi-pass membrane protein</topology>
    </subcellularLocation>
</comment>
<dbReference type="InterPro" id="IPR017452">
    <property type="entry name" value="GPCR_Rhodpsn_7TM"/>
</dbReference>
<evidence type="ECO:0000256" key="5">
    <source>
        <dbReference type="ARBA" id="ARBA00023040"/>
    </source>
</evidence>
<dbReference type="PROSITE" id="PS00237">
    <property type="entry name" value="G_PROTEIN_RECEP_F1_1"/>
    <property type="match status" value="1"/>
</dbReference>
<comment type="similarity">
    <text evidence="9">Belongs to the G-protein coupled receptor 1 family.</text>
</comment>
<dbReference type="PRINTS" id="PR00237">
    <property type="entry name" value="GPCRRHODOPSN"/>
</dbReference>
<dbReference type="GO" id="GO:0030425">
    <property type="term" value="C:dendrite"/>
    <property type="evidence" value="ECO:0007669"/>
    <property type="project" value="TreeGrafter"/>
</dbReference>
<feature type="transmembrane region" description="Helical" evidence="11">
    <location>
        <begin position="90"/>
        <end position="108"/>
    </location>
</feature>
<protein>
    <submittedName>
        <fullName evidence="13">Gar-1</fullName>
    </submittedName>
</protein>
<dbReference type="Proteomes" id="UP000593567">
    <property type="component" value="Unassembled WGS sequence"/>
</dbReference>
<dbReference type="AlphaFoldDB" id="A0A7J7KL27"/>
<dbReference type="GO" id="GO:0007197">
    <property type="term" value="P:adenylate cyclase-inhibiting G protein-coupled acetylcholine receptor signaling pathway"/>
    <property type="evidence" value="ECO:0007669"/>
    <property type="project" value="TreeGrafter"/>
</dbReference>
<keyword evidence="8 9" id="KW-0807">Transducer</keyword>
<feature type="transmembrane region" description="Helical" evidence="11">
    <location>
        <begin position="452"/>
        <end position="470"/>
    </location>
</feature>
<dbReference type="GO" id="GO:0016907">
    <property type="term" value="F:G protein-coupled acetylcholine receptor activity"/>
    <property type="evidence" value="ECO:0007669"/>
    <property type="project" value="InterPro"/>
</dbReference>
<dbReference type="SUPFAM" id="SSF81321">
    <property type="entry name" value="Family A G protein-coupled receptor-like"/>
    <property type="match status" value="1"/>
</dbReference>
<dbReference type="GO" id="GO:0005886">
    <property type="term" value="C:plasma membrane"/>
    <property type="evidence" value="ECO:0007669"/>
    <property type="project" value="UniProtKB-SubCell"/>
</dbReference>
<keyword evidence="4 11" id="KW-1133">Transmembrane helix</keyword>
<feature type="transmembrane region" description="Helical" evidence="11">
    <location>
        <begin position="128"/>
        <end position="149"/>
    </location>
</feature>
<dbReference type="PRINTS" id="PR00243">
    <property type="entry name" value="MUSCARINICR"/>
</dbReference>
<dbReference type="PANTHER" id="PTHR24247:SF191">
    <property type="entry name" value="MUSCARINIC ACETYLCHOLINE RECEPTOR, B-TYPE, ISOFORM A"/>
    <property type="match status" value="1"/>
</dbReference>
<dbReference type="GO" id="GO:0007187">
    <property type="term" value="P:G protein-coupled receptor signaling pathway, coupled to cyclic nucleotide second messenger"/>
    <property type="evidence" value="ECO:0007669"/>
    <property type="project" value="TreeGrafter"/>
</dbReference>
<dbReference type="InterPro" id="IPR000995">
    <property type="entry name" value="Musac_Ach_rcpt"/>
</dbReference>
<keyword evidence="7 9" id="KW-0675">Receptor</keyword>
<accession>A0A7J7KL27</accession>
<feature type="transmembrane region" description="Helical" evidence="11">
    <location>
        <begin position="51"/>
        <end position="78"/>
    </location>
</feature>
<evidence type="ECO:0000256" key="9">
    <source>
        <dbReference type="RuleBase" id="RU000688"/>
    </source>
</evidence>
<dbReference type="Pfam" id="PF00001">
    <property type="entry name" value="7tm_1"/>
    <property type="match status" value="1"/>
</dbReference>
<evidence type="ECO:0000256" key="4">
    <source>
        <dbReference type="ARBA" id="ARBA00022989"/>
    </source>
</evidence>
<dbReference type="SMART" id="SM01381">
    <property type="entry name" value="7TM_GPCR_Srsx"/>
    <property type="match status" value="1"/>
</dbReference>
<evidence type="ECO:0000256" key="8">
    <source>
        <dbReference type="ARBA" id="ARBA00023224"/>
    </source>
</evidence>
<feature type="transmembrane region" description="Helical" evidence="11">
    <location>
        <begin position="215"/>
        <end position="239"/>
    </location>
</feature>
<keyword evidence="3 9" id="KW-0812">Transmembrane</keyword>
<keyword evidence="5 9" id="KW-0297">G-protein coupled receptor</keyword>
<keyword evidence="2" id="KW-1003">Cell membrane</keyword>
<evidence type="ECO:0000256" key="7">
    <source>
        <dbReference type="ARBA" id="ARBA00023170"/>
    </source>
</evidence>
<dbReference type="PROSITE" id="PS50262">
    <property type="entry name" value="G_PROTEIN_RECEP_F1_2"/>
    <property type="match status" value="1"/>
</dbReference>
<evidence type="ECO:0000256" key="1">
    <source>
        <dbReference type="ARBA" id="ARBA00004651"/>
    </source>
</evidence>
<evidence type="ECO:0000256" key="3">
    <source>
        <dbReference type="ARBA" id="ARBA00022692"/>
    </source>
</evidence>
<sequence>MMDCNTTVWSGSSIAWSSCDNISEEASPGIISNISCLSANYVYPNHPYPPWGIALLGLMAGVTSLITTGGNILVVLAFILERSLRQPSNYLIASLAVTDILIGVFSMPGYSLYLLKKYWPLGQILCDLWLSLDYTVCLVSQYTVFLITLDRFFSVKAPAKYRNWRSTKKVKVFISVTWMVPAFVFFVTILGWRKFTGSLPPSDCTCAAEFQTNSLFTVILVISYYWVTLVIMIGLYIGIYRVALQLHNRSQQSENRFRKMERLTTNHCQSIEMAQFVDDDMDPMPNNLDGGLSHKHLAKATPKSPDEGSDFSIEPSTSSDSGYSKKCPQHDTRIGTHQIVKTVKSRTHMDSPLWKPRNSLTSDTIDWDAFENENDDSFDTQTNRVPSTRILEPDEPVDEEMQSDYTCQRILNRISKTLTGLGKPTWCLTNCTSFKTNSSKTKSKFANRARKAFRTITLILGAFVICWTPYHVVVIVHSFCSSCVNLTFYEFTYWLCYMNSPLNPFCYALANQQFKEAFIKIIKGKHFRRRAH</sequence>
<organism evidence="13 14">
    <name type="scientific">Bugula neritina</name>
    <name type="common">Brown bryozoan</name>
    <name type="synonym">Sertularia neritina</name>
    <dbReference type="NCBI Taxonomy" id="10212"/>
    <lineage>
        <taxon>Eukaryota</taxon>
        <taxon>Metazoa</taxon>
        <taxon>Spiralia</taxon>
        <taxon>Lophotrochozoa</taxon>
        <taxon>Bryozoa</taxon>
        <taxon>Gymnolaemata</taxon>
        <taxon>Cheilostomatida</taxon>
        <taxon>Flustrina</taxon>
        <taxon>Buguloidea</taxon>
        <taxon>Bugulidae</taxon>
        <taxon>Bugula</taxon>
    </lineage>
</organism>
<dbReference type="InterPro" id="IPR000276">
    <property type="entry name" value="GPCR_Rhodpsn"/>
</dbReference>
<evidence type="ECO:0000256" key="2">
    <source>
        <dbReference type="ARBA" id="ARBA00022475"/>
    </source>
</evidence>
<dbReference type="GO" id="GO:0004993">
    <property type="term" value="F:G protein-coupled serotonin receptor activity"/>
    <property type="evidence" value="ECO:0007669"/>
    <property type="project" value="TreeGrafter"/>
</dbReference>
<dbReference type="Gene3D" id="1.20.1070.10">
    <property type="entry name" value="Rhodopsin 7-helix transmembrane proteins"/>
    <property type="match status" value="2"/>
</dbReference>
<reference evidence="13" key="1">
    <citation type="submission" date="2020-06" db="EMBL/GenBank/DDBJ databases">
        <title>Draft genome of Bugula neritina, a colonial animal packing powerful symbionts and potential medicines.</title>
        <authorList>
            <person name="Rayko M."/>
        </authorList>
    </citation>
    <scope>NUCLEOTIDE SEQUENCE [LARGE SCALE GENOMIC DNA]</scope>
    <source>
        <strain evidence="13">Kwan_BN1</strain>
    </source>
</reference>
<comment type="caution">
    <text evidence="13">The sequence shown here is derived from an EMBL/GenBank/DDBJ whole genome shotgun (WGS) entry which is preliminary data.</text>
</comment>
<name>A0A7J7KL27_BUGNE</name>
<proteinExistence type="inferred from homology"/>
<dbReference type="EMBL" id="VXIV02000315">
    <property type="protein sequence ID" value="KAF6039043.1"/>
    <property type="molecule type" value="Genomic_DNA"/>
</dbReference>